<dbReference type="Proteomes" id="UP000049023">
    <property type="component" value="Unassembled WGS sequence"/>
</dbReference>
<accession>A0A655ALW7</accession>
<sequence length="68" mass="6630">MAVNCCPPASVGATSVARQCAGRSAALTVIASAARAAIARPASSSMHTTAVRARSAESGSNNDALASK</sequence>
<protein>
    <submittedName>
        <fullName evidence="3">Uncharacterized protein</fullName>
    </submittedName>
</protein>
<gene>
    <name evidence="3" type="ORF">ERS027646_03982</name>
    <name evidence="2" type="ORF">ERS027661_02271</name>
</gene>
<proteinExistence type="predicted"/>
<evidence type="ECO:0000313" key="4">
    <source>
        <dbReference type="Proteomes" id="UP000048948"/>
    </source>
</evidence>
<dbReference type="EMBL" id="CNGE01001063">
    <property type="protein sequence ID" value="CKT67459.1"/>
    <property type="molecule type" value="Genomic_DNA"/>
</dbReference>
<name>A0A655ALW7_MYCTX</name>
<dbReference type="EMBL" id="CNFU01000462">
    <property type="protein sequence ID" value="CKR88444.1"/>
    <property type="molecule type" value="Genomic_DNA"/>
</dbReference>
<organism evidence="3 4">
    <name type="scientific">Mycobacterium tuberculosis</name>
    <dbReference type="NCBI Taxonomy" id="1773"/>
    <lineage>
        <taxon>Bacteria</taxon>
        <taxon>Bacillati</taxon>
        <taxon>Actinomycetota</taxon>
        <taxon>Actinomycetes</taxon>
        <taxon>Mycobacteriales</taxon>
        <taxon>Mycobacteriaceae</taxon>
        <taxon>Mycobacterium</taxon>
        <taxon>Mycobacterium tuberculosis complex</taxon>
    </lineage>
</organism>
<evidence type="ECO:0000256" key="1">
    <source>
        <dbReference type="SAM" id="MobiDB-lite"/>
    </source>
</evidence>
<reference evidence="4 5" key="1">
    <citation type="submission" date="2015-03" db="EMBL/GenBank/DDBJ databases">
        <authorList>
            <consortium name="Pathogen Informatics"/>
        </authorList>
    </citation>
    <scope>NUCLEOTIDE SEQUENCE [LARGE SCALE GENOMIC DNA]</scope>
    <source>
        <strain evidence="3 4">Bir 172</strain>
        <strain evidence="2 5">Bir 187</strain>
    </source>
</reference>
<dbReference type="Proteomes" id="UP000048948">
    <property type="component" value="Unassembled WGS sequence"/>
</dbReference>
<evidence type="ECO:0000313" key="5">
    <source>
        <dbReference type="Proteomes" id="UP000049023"/>
    </source>
</evidence>
<feature type="region of interest" description="Disordered" evidence="1">
    <location>
        <begin position="39"/>
        <end position="68"/>
    </location>
</feature>
<evidence type="ECO:0000313" key="2">
    <source>
        <dbReference type="EMBL" id="CKR88444.1"/>
    </source>
</evidence>
<dbReference type="AlphaFoldDB" id="A0A655ALW7"/>
<evidence type="ECO:0000313" key="3">
    <source>
        <dbReference type="EMBL" id="CKT67459.1"/>
    </source>
</evidence>
<feature type="compositionally biased region" description="Polar residues" evidence="1">
    <location>
        <begin position="57"/>
        <end position="68"/>
    </location>
</feature>